<evidence type="ECO:0000256" key="2">
    <source>
        <dbReference type="SAM" id="MobiDB-lite"/>
    </source>
</evidence>
<dbReference type="EMBL" id="JABBGA010000001">
    <property type="protein sequence ID" value="NML24322.1"/>
    <property type="molecule type" value="Genomic_DNA"/>
</dbReference>
<accession>A0A848FZ68</accession>
<comment type="caution">
    <text evidence="3">The sequence shown here is derived from an EMBL/GenBank/DDBJ whole genome shotgun (WGS) entry which is preliminary data.</text>
</comment>
<dbReference type="Proteomes" id="UP000580043">
    <property type="component" value="Unassembled WGS sequence"/>
</dbReference>
<proteinExistence type="predicted"/>
<gene>
    <name evidence="3" type="ORF">HHL15_01060</name>
</gene>
<feature type="region of interest" description="Disordered" evidence="2">
    <location>
        <begin position="314"/>
        <end position="333"/>
    </location>
</feature>
<dbReference type="AlphaFoldDB" id="A0A848FZ68"/>
<organism evidence="3 4">
    <name type="scientific">Zoogloea dura</name>
    <dbReference type="NCBI Taxonomy" id="2728840"/>
    <lineage>
        <taxon>Bacteria</taxon>
        <taxon>Pseudomonadati</taxon>
        <taxon>Pseudomonadota</taxon>
        <taxon>Betaproteobacteria</taxon>
        <taxon>Rhodocyclales</taxon>
        <taxon>Zoogloeaceae</taxon>
        <taxon>Zoogloea</taxon>
    </lineage>
</organism>
<keyword evidence="4" id="KW-1185">Reference proteome</keyword>
<feature type="region of interest" description="Disordered" evidence="2">
    <location>
        <begin position="66"/>
        <end position="92"/>
    </location>
</feature>
<keyword evidence="1" id="KW-0175">Coiled coil</keyword>
<sequence>MPTTNQQFEFIANAIESGGQLTPQQAAQLLEMGDIQGDTGAQAPETGSVPGAATATEGVAENATKTNTDQDPAAQAAGATPENAAATPPEDQLNADNAVILARDGKHTISFDKLAAARTEAKTLAAQLDAATKQLADLQAQANARAAAGQVPTPTDNQVAAVQAAIDSGVDLAIFGDFSEAAMAEGIKKLVAQQVAAQVAAQVGQALKPIQAKEQADATTGHFQAIYTAHPDADSIVDSREFAAWQASLPSIVRDAYSQALAKGGANQVIEVFDTFKKATAGTQAQAAAALAQQPAADPAAAAKAAIAKAAATPPASLSDIPGGRPAGTSREEAMAGMNSVDLLDAMSGMSPEQIERYLNSQI</sequence>
<name>A0A848FZ68_9RHOO</name>
<evidence type="ECO:0000256" key="1">
    <source>
        <dbReference type="SAM" id="Coils"/>
    </source>
</evidence>
<reference evidence="3 4" key="1">
    <citation type="submission" date="2020-04" db="EMBL/GenBank/DDBJ databases">
        <title>Zoogloea sp. G-4-1-14 isolated from soil.</title>
        <authorList>
            <person name="Dahal R.H."/>
        </authorList>
    </citation>
    <scope>NUCLEOTIDE SEQUENCE [LARGE SCALE GENOMIC DNA]</scope>
    <source>
        <strain evidence="3 4">G-4-1-14</strain>
    </source>
</reference>
<evidence type="ECO:0000313" key="4">
    <source>
        <dbReference type="Proteomes" id="UP000580043"/>
    </source>
</evidence>
<evidence type="ECO:0000313" key="3">
    <source>
        <dbReference type="EMBL" id="NML24322.1"/>
    </source>
</evidence>
<protein>
    <submittedName>
        <fullName evidence="3">Uncharacterized protein</fullName>
    </submittedName>
</protein>
<feature type="coiled-coil region" evidence="1">
    <location>
        <begin position="114"/>
        <end position="141"/>
    </location>
</feature>
<feature type="compositionally biased region" description="Low complexity" evidence="2">
    <location>
        <begin position="69"/>
        <end position="91"/>
    </location>
</feature>
<dbReference type="RefSeq" id="WP_169143959.1">
    <property type="nucleotide sequence ID" value="NZ_JABBGA010000001.1"/>
</dbReference>